<reference evidence="6" key="2">
    <citation type="submission" date="2024-04" db="EMBL/GenBank/DDBJ databases">
        <authorList>
            <person name="Chen Y."/>
            <person name="Shah S."/>
            <person name="Dougan E. K."/>
            <person name="Thang M."/>
            <person name="Chan C."/>
        </authorList>
    </citation>
    <scope>NUCLEOTIDE SEQUENCE [LARGE SCALE GENOMIC DNA]</scope>
</reference>
<dbReference type="InterPro" id="IPR013216">
    <property type="entry name" value="Methyltransf_11"/>
</dbReference>
<evidence type="ECO:0000259" key="4">
    <source>
        <dbReference type="Pfam" id="PF08241"/>
    </source>
</evidence>
<dbReference type="GO" id="GO:0032259">
    <property type="term" value="P:methylation"/>
    <property type="evidence" value="ECO:0007669"/>
    <property type="project" value="UniProtKB-KW"/>
</dbReference>
<dbReference type="EMBL" id="CAMXCT020001768">
    <property type="protein sequence ID" value="CAL1146229.1"/>
    <property type="molecule type" value="Genomic_DNA"/>
</dbReference>
<keyword evidence="2 7" id="KW-0489">Methyltransferase</keyword>
<organism evidence="5">
    <name type="scientific">Cladocopium goreaui</name>
    <dbReference type="NCBI Taxonomy" id="2562237"/>
    <lineage>
        <taxon>Eukaryota</taxon>
        <taxon>Sar</taxon>
        <taxon>Alveolata</taxon>
        <taxon>Dinophyceae</taxon>
        <taxon>Suessiales</taxon>
        <taxon>Symbiodiniaceae</taxon>
        <taxon>Cladocopium</taxon>
    </lineage>
</organism>
<reference evidence="5" key="1">
    <citation type="submission" date="2022-10" db="EMBL/GenBank/DDBJ databases">
        <authorList>
            <person name="Chen Y."/>
            <person name="Dougan E. K."/>
            <person name="Chan C."/>
            <person name="Rhodes N."/>
            <person name="Thang M."/>
        </authorList>
    </citation>
    <scope>NUCLEOTIDE SEQUENCE</scope>
</reference>
<dbReference type="InterPro" id="IPR051419">
    <property type="entry name" value="Lys/N-term_MeTrsfase_sf"/>
</dbReference>
<evidence type="ECO:0000313" key="8">
    <source>
        <dbReference type="Proteomes" id="UP001152797"/>
    </source>
</evidence>
<evidence type="ECO:0000256" key="1">
    <source>
        <dbReference type="ARBA" id="ARBA00008361"/>
    </source>
</evidence>
<dbReference type="Proteomes" id="UP001152797">
    <property type="component" value="Unassembled WGS sequence"/>
</dbReference>
<keyword evidence="3" id="KW-0808">Transferase</keyword>
<proteinExistence type="inferred from homology"/>
<dbReference type="CDD" id="cd02440">
    <property type="entry name" value="AdoMet_MTases"/>
    <property type="match status" value="1"/>
</dbReference>
<comment type="caution">
    <text evidence="5">The sequence shown here is derived from an EMBL/GenBank/DDBJ whole genome shotgun (WGS) entry which is preliminary data.</text>
</comment>
<gene>
    <name evidence="5" type="ORF">C1SCF055_LOCUS19649</name>
</gene>
<feature type="domain" description="Methyltransferase type 11" evidence="4">
    <location>
        <begin position="79"/>
        <end position="181"/>
    </location>
</feature>
<evidence type="ECO:0000313" key="6">
    <source>
        <dbReference type="EMBL" id="CAL1146229.1"/>
    </source>
</evidence>
<dbReference type="SUPFAM" id="SSF53335">
    <property type="entry name" value="S-adenosyl-L-methionine-dependent methyltransferases"/>
    <property type="match status" value="1"/>
</dbReference>
<dbReference type="GO" id="GO:0008757">
    <property type="term" value="F:S-adenosylmethionine-dependent methyltransferase activity"/>
    <property type="evidence" value="ECO:0007669"/>
    <property type="project" value="InterPro"/>
</dbReference>
<evidence type="ECO:0000313" key="5">
    <source>
        <dbReference type="EMBL" id="CAI3992854.1"/>
    </source>
</evidence>
<dbReference type="Pfam" id="PF08241">
    <property type="entry name" value="Methyltransf_11"/>
    <property type="match status" value="1"/>
</dbReference>
<name>A0A9P1FX39_9DINO</name>
<dbReference type="EMBL" id="CAMXCT030001768">
    <property type="protein sequence ID" value="CAL4780166.1"/>
    <property type="molecule type" value="Genomic_DNA"/>
</dbReference>
<dbReference type="Gene3D" id="3.40.50.150">
    <property type="entry name" value="Vaccinia Virus protein VP39"/>
    <property type="match status" value="1"/>
</dbReference>
<dbReference type="PANTHER" id="PTHR12176">
    <property type="entry name" value="SAM-DEPENDENT METHYLTRANSFERASE SUPERFAMILY PROTEIN"/>
    <property type="match status" value="1"/>
</dbReference>
<protein>
    <submittedName>
        <fullName evidence="7">Methyltransferase-like protein 13</fullName>
    </submittedName>
</protein>
<dbReference type="InterPro" id="IPR029063">
    <property type="entry name" value="SAM-dependent_MTases_sf"/>
</dbReference>
<dbReference type="EMBL" id="CAMXCT010001768">
    <property type="protein sequence ID" value="CAI3992854.1"/>
    <property type="molecule type" value="Genomic_DNA"/>
</dbReference>
<sequence>MHCLDETCHGLREALATLRRRINLLRGDSSRSWLGRKEYWDAAYASGRYKDSYEWNQTCETIWPYVLNTLESRLDAKILHVGCGNSRLGRMLHDDGYINVLNVDYSRVVIKMMQQSQPELQFLCVDCAESGALGEADHFDFCVDKGAIDSLFESNCDSMWQQGCAMIQEIHRVLKPGGKYLVISNGGIGSDVLKATFGHMQSEEIEGYACDLYYKLITIIVCTK</sequence>
<dbReference type="AlphaFoldDB" id="A0A9P1FX39"/>
<dbReference type="OrthoDB" id="411785at2759"/>
<evidence type="ECO:0000313" key="7">
    <source>
        <dbReference type="EMBL" id="CAL4780166.1"/>
    </source>
</evidence>
<comment type="similarity">
    <text evidence="1">Belongs to the methyltransferase superfamily.</text>
</comment>
<keyword evidence="8" id="KW-1185">Reference proteome</keyword>
<accession>A0A9P1FX39</accession>
<evidence type="ECO:0000256" key="2">
    <source>
        <dbReference type="ARBA" id="ARBA00022603"/>
    </source>
</evidence>
<evidence type="ECO:0000256" key="3">
    <source>
        <dbReference type="ARBA" id="ARBA00022679"/>
    </source>
</evidence>